<proteinExistence type="predicted"/>
<evidence type="ECO:0000259" key="1">
    <source>
        <dbReference type="Pfam" id="PF13391"/>
    </source>
</evidence>
<name>A0ABQ4EZR5_9ACTN</name>
<keyword evidence="3" id="KW-1185">Reference proteome</keyword>
<reference evidence="2 3" key="1">
    <citation type="submission" date="2021-01" db="EMBL/GenBank/DDBJ databases">
        <title>Whole genome shotgun sequence of Plantactinospora mayteni NBRC 109088.</title>
        <authorList>
            <person name="Komaki H."/>
            <person name="Tamura T."/>
        </authorList>
    </citation>
    <scope>NUCLEOTIDE SEQUENCE [LARGE SCALE GENOMIC DNA]</scope>
    <source>
        <strain evidence="2 3">NBRC 109088</strain>
    </source>
</reference>
<dbReference type="EMBL" id="BONX01000050">
    <property type="protein sequence ID" value="GIH00132.1"/>
    <property type="molecule type" value="Genomic_DNA"/>
</dbReference>
<protein>
    <recommendedName>
        <fullName evidence="1">HNH nuclease domain-containing protein</fullName>
    </recommendedName>
</protein>
<dbReference type="RefSeq" id="WP_203861462.1">
    <property type="nucleotide sequence ID" value="NZ_BAAAZQ010000020.1"/>
</dbReference>
<organism evidence="2 3">
    <name type="scientific">Plantactinospora mayteni</name>
    <dbReference type="NCBI Taxonomy" id="566021"/>
    <lineage>
        <taxon>Bacteria</taxon>
        <taxon>Bacillati</taxon>
        <taxon>Actinomycetota</taxon>
        <taxon>Actinomycetes</taxon>
        <taxon>Micromonosporales</taxon>
        <taxon>Micromonosporaceae</taxon>
        <taxon>Plantactinospora</taxon>
    </lineage>
</organism>
<comment type="caution">
    <text evidence="2">The sequence shown here is derived from an EMBL/GenBank/DDBJ whole genome shotgun (WGS) entry which is preliminary data.</text>
</comment>
<gene>
    <name evidence="2" type="ORF">Pma05_67040</name>
</gene>
<sequence>MVFDFRDYVEIQPSAAREQWRSVGARSPVVAGRQVAFLPVETLTCLAASLLVNHRRYGGSTAHRAAEPVPTLARLIRRPNSSVLAKMANLDGSRRNGAKHEVEVAAQLLCEPGRLGAVYRLVLRAARGVGITPEALPDFLGLADDDRELVLIGQRELDEVDVAAAVRPAAAGWSRERTDLEERVTERLLIAAVRIGQHRFAGEVLRNHAHRCVFCGLSVDLSGRRAARMLVASHIKPWRVSTHAERLDARNGLAACPTHDVAFDTGLMTVNGGLRIHLKPALAAAVQADPAARAAFGRPPLAERLLLPAAASPPRERYLRWHHQHVFGEMIPSTETCGDGPD</sequence>
<accession>A0ABQ4EZR5</accession>
<dbReference type="Proteomes" id="UP000621500">
    <property type="component" value="Unassembled WGS sequence"/>
</dbReference>
<evidence type="ECO:0000313" key="2">
    <source>
        <dbReference type="EMBL" id="GIH00132.1"/>
    </source>
</evidence>
<dbReference type="Pfam" id="PF13391">
    <property type="entry name" value="HNH_2"/>
    <property type="match status" value="1"/>
</dbReference>
<evidence type="ECO:0000313" key="3">
    <source>
        <dbReference type="Proteomes" id="UP000621500"/>
    </source>
</evidence>
<feature type="domain" description="HNH nuclease" evidence="1">
    <location>
        <begin position="212"/>
        <end position="271"/>
    </location>
</feature>
<dbReference type="InterPro" id="IPR003615">
    <property type="entry name" value="HNH_nuc"/>
</dbReference>